<dbReference type="PROSITE" id="PS50928">
    <property type="entry name" value="ABC_TM1"/>
    <property type="match status" value="1"/>
</dbReference>
<dbReference type="GO" id="GO:0015416">
    <property type="term" value="F:ABC-type phosphonate transporter activity"/>
    <property type="evidence" value="ECO:0007669"/>
    <property type="project" value="InterPro"/>
</dbReference>
<sequence length="267" mass="29526">MADRKMAAPQMTLPKKPFGWEKLIVTILMIAGILWSAGETNVDIPMFFANFDQFMKIFDQMMSPDWSYTSYVIAPLIETIKMAVIGTTIGALVAAPYAFLVSRNIIQNRFVTGILRFILNIIRTIPDLLLAALFVAVVGIGPVAGIITLAIFTFGMVGKLFYEAVETIDEGPIEALTASGANKWEIVRYAVIPQVSSYFVSYFLYAFEINVRASTVLGYVGAGGIGVFLQQALGQFRYDRVSIMVLVIFAVVLVIDYVSLKTREVLM</sequence>
<dbReference type="PANTHER" id="PTHR30043">
    <property type="entry name" value="PHOSPHONATES TRANSPORT SYSTEM PERMEASE PROTEIN"/>
    <property type="match status" value="1"/>
</dbReference>
<keyword evidence="4 7" id="KW-0812">Transmembrane</keyword>
<feature type="transmembrane region" description="Helical" evidence="7">
    <location>
        <begin position="241"/>
        <end position="260"/>
    </location>
</feature>
<protein>
    <submittedName>
        <fullName evidence="9">ABC-type phosphate phosphonate transport system, permease component</fullName>
    </submittedName>
</protein>
<evidence type="ECO:0000256" key="7">
    <source>
        <dbReference type="RuleBase" id="RU363032"/>
    </source>
</evidence>
<dbReference type="GO" id="GO:0005886">
    <property type="term" value="C:plasma membrane"/>
    <property type="evidence" value="ECO:0007669"/>
    <property type="project" value="UniProtKB-SubCell"/>
</dbReference>
<dbReference type="EMBL" id="AZEC01000003">
    <property type="protein sequence ID" value="KRL13845.1"/>
    <property type="molecule type" value="Genomic_DNA"/>
</dbReference>
<proteinExistence type="inferred from homology"/>
<evidence type="ECO:0000256" key="6">
    <source>
        <dbReference type="ARBA" id="ARBA00023136"/>
    </source>
</evidence>
<dbReference type="SUPFAM" id="SSF161098">
    <property type="entry name" value="MetI-like"/>
    <property type="match status" value="1"/>
</dbReference>
<evidence type="ECO:0000256" key="2">
    <source>
        <dbReference type="ARBA" id="ARBA00022448"/>
    </source>
</evidence>
<keyword evidence="2 7" id="KW-0813">Transport</keyword>
<dbReference type="PATRIC" id="fig|1423792.3.peg.1903"/>
<feature type="transmembrane region" description="Helical" evidence="7">
    <location>
        <begin position="80"/>
        <end position="100"/>
    </location>
</feature>
<organism evidence="9 10">
    <name type="scientific">Schleiferilactobacillus perolens DSM 12744</name>
    <dbReference type="NCBI Taxonomy" id="1423792"/>
    <lineage>
        <taxon>Bacteria</taxon>
        <taxon>Bacillati</taxon>
        <taxon>Bacillota</taxon>
        <taxon>Bacilli</taxon>
        <taxon>Lactobacillales</taxon>
        <taxon>Lactobacillaceae</taxon>
        <taxon>Schleiferilactobacillus</taxon>
    </lineage>
</organism>
<dbReference type="STRING" id="1423792.FD09_GL001876"/>
<evidence type="ECO:0000259" key="8">
    <source>
        <dbReference type="PROSITE" id="PS50928"/>
    </source>
</evidence>
<comment type="subcellular location">
    <subcellularLocation>
        <location evidence="1 7">Cell membrane</location>
        <topology evidence="1 7">Multi-pass membrane protein</topology>
    </subcellularLocation>
</comment>
<dbReference type="CDD" id="cd06261">
    <property type="entry name" value="TM_PBP2"/>
    <property type="match status" value="1"/>
</dbReference>
<evidence type="ECO:0000256" key="5">
    <source>
        <dbReference type="ARBA" id="ARBA00022989"/>
    </source>
</evidence>
<feature type="transmembrane region" description="Helical" evidence="7">
    <location>
        <begin position="128"/>
        <end position="152"/>
    </location>
</feature>
<evidence type="ECO:0000313" key="9">
    <source>
        <dbReference type="EMBL" id="KRL13845.1"/>
    </source>
</evidence>
<evidence type="ECO:0000313" key="10">
    <source>
        <dbReference type="Proteomes" id="UP000051330"/>
    </source>
</evidence>
<accession>A0A0R1N7K8</accession>
<dbReference type="Proteomes" id="UP000051330">
    <property type="component" value="Unassembled WGS sequence"/>
</dbReference>
<gene>
    <name evidence="9" type="ORF">FD09_GL001876</name>
</gene>
<dbReference type="AlphaFoldDB" id="A0A0R1N7K8"/>
<dbReference type="Gene3D" id="1.10.3720.10">
    <property type="entry name" value="MetI-like"/>
    <property type="match status" value="1"/>
</dbReference>
<feature type="transmembrane region" description="Helical" evidence="7">
    <location>
        <begin position="20"/>
        <end position="38"/>
    </location>
</feature>
<keyword evidence="10" id="KW-1185">Reference proteome</keyword>
<dbReference type="PANTHER" id="PTHR30043:SF1">
    <property type="entry name" value="ABC TRANSPORT SYSTEM PERMEASE PROTEIN P69"/>
    <property type="match status" value="1"/>
</dbReference>
<comment type="caution">
    <text evidence="9">The sequence shown here is derived from an EMBL/GenBank/DDBJ whole genome shotgun (WGS) entry which is preliminary data.</text>
</comment>
<dbReference type="InterPro" id="IPR005769">
    <property type="entry name" value="PhnE/PtxC"/>
</dbReference>
<dbReference type="InterPro" id="IPR000515">
    <property type="entry name" value="MetI-like"/>
</dbReference>
<keyword evidence="6 7" id="KW-0472">Membrane</keyword>
<evidence type="ECO:0000256" key="4">
    <source>
        <dbReference type="ARBA" id="ARBA00022692"/>
    </source>
</evidence>
<name>A0A0R1N7K8_9LACO</name>
<evidence type="ECO:0000256" key="1">
    <source>
        <dbReference type="ARBA" id="ARBA00004651"/>
    </source>
</evidence>
<reference evidence="9 10" key="1">
    <citation type="journal article" date="2015" name="Genome Announc.">
        <title>Expanding the biotechnology potential of lactobacilli through comparative genomics of 213 strains and associated genera.</title>
        <authorList>
            <person name="Sun Z."/>
            <person name="Harris H.M."/>
            <person name="McCann A."/>
            <person name="Guo C."/>
            <person name="Argimon S."/>
            <person name="Zhang W."/>
            <person name="Yang X."/>
            <person name="Jeffery I.B."/>
            <person name="Cooney J.C."/>
            <person name="Kagawa T.F."/>
            <person name="Liu W."/>
            <person name="Song Y."/>
            <person name="Salvetti E."/>
            <person name="Wrobel A."/>
            <person name="Rasinkangas P."/>
            <person name="Parkhill J."/>
            <person name="Rea M.C."/>
            <person name="O'Sullivan O."/>
            <person name="Ritari J."/>
            <person name="Douillard F.P."/>
            <person name="Paul Ross R."/>
            <person name="Yang R."/>
            <person name="Briner A.E."/>
            <person name="Felis G.E."/>
            <person name="de Vos W.M."/>
            <person name="Barrangou R."/>
            <person name="Klaenhammer T.R."/>
            <person name="Caufield P.W."/>
            <person name="Cui Y."/>
            <person name="Zhang H."/>
            <person name="O'Toole P.W."/>
        </authorList>
    </citation>
    <scope>NUCLEOTIDE SEQUENCE [LARGE SCALE GENOMIC DNA]</scope>
    <source>
        <strain evidence="9 10">DSM 12744</strain>
    </source>
</reference>
<keyword evidence="3" id="KW-1003">Cell membrane</keyword>
<keyword evidence="5 7" id="KW-1133">Transmembrane helix</keyword>
<dbReference type="Pfam" id="PF00528">
    <property type="entry name" value="BPD_transp_1"/>
    <property type="match status" value="1"/>
</dbReference>
<evidence type="ECO:0000256" key="3">
    <source>
        <dbReference type="ARBA" id="ARBA00022475"/>
    </source>
</evidence>
<feature type="transmembrane region" description="Helical" evidence="7">
    <location>
        <begin position="209"/>
        <end position="229"/>
    </location>
</feature>
<comment type="similarity">
    <text evidence="7">Belongs to the binding-protein-dependent transport system permease family.</text>
</comment>
<feature type="domain" description="ABC transmembrane type-1" evidence="8">
    <location>
        <begin position="76"/>
        <end position="259"/>
    </location>
</feature>
<dbReference type="NCBIfam" id="TIGR01097">
    <property type="entry name" value="PhnE"/>
    <property type="match status" value="1"/>
</dbReference>
<dbReference type="InterPro" id="IPR035906">
    <property type="entry name" value="MetI-like_sf"/>
</dbReference>